<name>A0A9J7BN84_9BACT</name>
<dbReference type="AlphaFoldDB" id="A0A9J7BN84"/>
<reference evidence="2" key="1">
    <citation type="submission" date="2021-04" db="EMBL/GenBank/DDBJ databases">
        <title>Phylogenetic analysis of Acidobacteriaceae.</title>
        <authorList>
            <person name="Qiu L."/>
            <person name="Zhang Q."/>
        </authorList>
    </citation>
    <scope>NUCLEOTIDE SEQUENCE</scope>
    <source>
        <strain evidence="2">DSM 25168</strain>
    </source>
</reference>
<keyword evidence="3" id="KW-1185">Reference proteome</keyword>
<dbReference type="RefSeq" id="WP_260793688.1">
    <property type="nucleotide sequence ID" value="NZ_CP093313.1"/>
</dbReference>
<dbReference type="Pfam" id="PF08906">
    <property type="entry name" value="T6SS_Tdi1_C"/>
    <property type="match status" value="1"/>
</dbReference>
<evidence type="ECO:0000313" key="3">
    <source>
        <dbReference type="Proteomes" id="UP001059380"/>
    </source>
</evidence>
<evidence type="ECO:0000313" key="2">
    <source>
        <dbReference type="EMBL" id="UWZ84184.1"/>
    </source>
</evidence>
<proteinExistence type="predicted"/>
<organism evidence="2 3">
    <name type="scientific">Occallatibacter riparius</name>
    <dbReference type="NCBI Taxonomy" id="1002689"/>
    <lineage>
        <taxon>Bacteria</taxon>
        <taxon>Pseudomonadati</taxon>
        <taxon>Acidobacteriota</taxon>
        <taxon>Terriglobia</taxon>
        <taxon>Terriglobales</taxon>
        <taxon>Acidobacteriaceae</taxon>
        <taxon>Occallatibacter</taxon>
    </lineage>
</organism>
<protein>
    <submittedName>
        <fullName evidence="2">DUF1851 domain-containing protein</fullName>
    </submittedName>
</protein>
<dbReference type="KEGG" id="orp:MOP44_26980"/>
<feature type="domain" description="T6SS immunity protein Tdi1 C-terminal" evidence="1">
    <location>
        <begin position="65"/>
        <end position="137"/>
    </location>
</feature>
<accession>A0A9J7BN84</accession>
<dbReference type="EMBL" id="CP093313">
    <property type="protein sequence ID" value="UWZ84184.1"/>
    <property type="molecule type" value="Genomic_DNA"/>
</dbReference>
<dbReference type="Proteomes" id="UP001059380">
    <property type="component" value="Chromosome"/>
</dbReference>
<evidence type="ECO:0000259" key="1">
    <source>
        <dbReference type="Pfam" id="PF08906"/>
    </source>
</evidence>
<gene>
    <name evidence="2" type="ORF">MOP44_26980</name>
</gene>
<sequence length="161" mass="17920">MLLTDYLIEQKGKDWTELLSDWVPPLPSEFTVWMVNLFGDVFAVFEDGSVHLLNLGTGVLERLADSLDHFCDLVDQDDNADNWLMISLADACRQAGLVLSATQCYSFRVPPILGGSYEVENVAPCDLSVHFSFMADIVRQTKDLPDGASVHLVVQDLNTKQ</sequence>
<dbReference type="InterPro" id="IPR015002">
    <property type="entry name" value="T6SS_Tdi1_C"/>
</dbReference>